<reference evidence="10" key="1">
    <citation type="submission" date="2012-07" db="EMBL/GenBank/DDBJ databases">
        <title>Genome of the Chinese tree shrew, a rising model animal genetically related to primates.</title>
        <authorList>
            <person name="Zhang G."/>
            <person name="Fan Y."/>
            <person name="Yao Y."/>
            <person name="Huang Z."/>
        </authorList>
    </citation>
    <scope>NUCLEOTIDE SEQUENCE [LARGE SCALE GENOMIC DNA]</scope>
</reference>
<evidence type="ECO:0000256" key="3">
    <source>
        <dbReference type="ARBA" id="ARBA00022737"/>
    </source>
</evidence>
<evidence type="ECO:0000256" key="7">
    <source>
        <dbReference type="ARBA" id="ARBA00039855"/>
    </source>
</evidence>
<dbReference type="PANTHER" id="PTHR46614:SF1">
    <property type="entry name" value="MORN REPEAT-CONTAINING PROTEIN 4"/>
    <property type="match status" value="1"/>
</dbReference>
<feature type="region of interest" description="Disordered" evidence="8">
    <location>
        <begin position="10"/>
        <end position="46"/>
    </location>
</feature>
<dbReference type="InterPro" id="IPR052315">
    <property type="entry name" value="MORN4"/>
</dbReference>
<evidence type="ECO:0000256" key="8">
    <source>
        <dbReference type="SAM" id="MobiDB-lite"/>
    </source>
</evidence>
<dbReference type="SMART" id="SM00698">
    <property type="entry name" value="MORN"/>
    <property type="match status" value="3"/>
</dbReference>
<gene>
    <name evidence="9" type="ORF">TREES_T100012267</name>
</gene>
<dbReference type="eggNOG" id="KOG0231">
    <property type="taxonomic scope" value="Eukaryota"/>
</dbReference>
<dbReference type="GO" id="GO:0032433">
    <property type="term" value="C:filopodium tip"/>
    <property type="evidence" value="ECO:0007669"/>
    <property type="project" value="UniProtKB-SubCell"/>
</dbReference>
<dbReference type="SUPFAM" id="SSF82185">
    <property type="entry name" value="Histone H3 K4-specific methyltransferase SET7/9 N-terminal domain"/>
    <property type="match status" value="1"/>
</dbReference>
<dbReference type="InParanoid" id="L9JG76"/>
<evidence type="ECO:0000256" key="2">
    <source>
        <dbReference type="ARBA" id="ARBA00004645"/>
    </source>
</evidence>
<keyword evidence="10" id="KW-1185">Reference proteome</keyword>
<feature type="compositionally biased region" description="Basic and acidic residues" evidence="8">
    <location>
        <begin position="35"/>
        <end position="46"/>
    </location>
</feature>
<protein>
    <recommendedName>
        <fullName evidence="7">MORN repeat-containing protein 4</fullName>
    </recommendedName>
</protein>
<dbReference type="STRING" id="246437.L9JG76"/>
<dbReference type="GO" id="GO:0048678">
    <property type="term" value="P:response to axon injury"/>
    <property type="evidence" value="ECO:0007669"/>
    <property type="project" value="TreeGrafter"/>
</dbReference>
<evidence type="ECO:0000256" key="5">
    <source>
        <dbReference type="ARBA" id="ARBA00037780"/>
    </source>
</evidence>
<comment type="subcellular location">
    <subcellularLocation>
        <location evidence="1">Cell projection</location>
        <location evidence="1">Filopodium tip</location>
    </subcellularLocation>
    <subcellularLocation>
        <location evidence="2">Cell projection</location>
        <location evidence="2">Stereocilium</location>
    </subcellularLocation>
</comment>
<comment type="subunit">
    <text evidence="6">Interacts with MYO3A.</text>
</comment>
<dbReference type="EMBL" id="KB320999">
    <property type="protein sequence ID" value="ELW49319.1"/>
    <property type="molecule type" value="Genomic_DNA"/>
</dbReference>
<accession>L9JG76</accession>
<reference evidence="10" key="2">
    <citation type="journal article" date="2013" name="Nat. Commun.">
        <title>Genome of the Chinese tree shrew.</title>
        <authorList>
            <person name="Fan Y."/>
            <person name="Huang Z.Y."/>
            <person name="Cao C.C."/>
            <person name="Chen C.S."/>
            <person name="Chen Y.X."/>
            <person name="Fan D.D."/>
            <person name="He J."/>
            <person name="Hou H.L."/>
            <person name="Hu L."/>
            <person name="Hu X.T."/>
            <person name="Jiang X.T."/>
            <person name="Lai R."/>
            <person name="Lang Y.S."/>
            <person name="Liang B."/>
            <person name="Liao S.G."/>
            <person name="Mu D."/>
            <person name="Ma Y.Y."/>
            <person name="Niu Y.Y."/>
            <person name="Sun X.Q."/>
            <person name="Xia J.Q."/>
            <person name="Xiao J."/>
            <person name="Xiong Z.Q."/>
            <person name="Xu L."/>
            <person name="Yang L."/>
            <person name="Zhang Y."/>
            <person name="Zhao W."/>
            <person name="Zhao X.D."/>
            <person name="Zheng Y.T."/>
            <person name="Zhou J.M."/>
            <person name="Zhu Y.B."/>
            <person name="Zhang G.J."/>
            <person name="Wang J."/>
            <person name="Yao Y.G."/>
        </authorList>
    </citation>
    <scope>NUCLEOTIDE SEQUENCE [LARGE SCALE GENOMIC DNA]</scope>
</reference>
<evidence type="ECO:0000256" key="1">
    <source>
        <dbReference type="ARBA" id="ARBA00004495"/>
    </source>
</evidence>
<evidence type="ECO:0000256" key="4">
    <source>
        <dbReference type="ARBA" id="ARBA00023273"/>
    </source>
</evidence>
<dbReference type="Pfam" id="PF02493">
    <property type="entry name" value="MORN"/>
    <property type="match status" value="4"/>
</dbReference>
<dbReference type="Gene3D" id="3.30.160.20">
    <property type="match status" value="1"/>
</dbReference>
<name>L9JG76_TUPCH</name>
<proteinExistence type="predicted"/>
<dbReference type="AlphaFoldDB" id="L9JG76"/>
<dbReference type="Proteomes" id="UP000011518">
    <property type="component" value="Unassembled WGS sequence"/>
</dbReference>
<dbReference type="GO" id="GO:0032420">
    <property type="term" value="C:stereocilium"/>
    <property type="evidence" value="ECO:0007669"/>
    <property type="project" value="UniProtKB-SubCell"/>
</dbReference>
<keyword evidence="3" id="KW-0677">Repeat</keyword>
<evidence type="ECO:0000313" key="10">
    <source>
        <dbReference type="Proteomes" id="UP000011518"/>
    </source>
</evidence>
<evidence type="ECO:0000256" key="6">
    <source>
        <dbReference type="ARBA" id="ARBA00038723"/>
    </source>
</evidence>
<evidence type="ECO:0000313" key="9">
    <source>
        <dbReference type="EMBL" id="ELW49319.1"/>
    </source>
</evidence>
<sequence>MLRVLLLPETPNGDDAGAAAGPGGPGGPGIGGRGRGRDCGRGAHGGKAREKEWIPVTNLGHLVKDMKIKSLEIYLFSLPIKLEQDITSAGPAGGGMNQSLAVTLVLPAVLFSSLAVTLVLLRLLPTVPIVVFCRRHGFGQLMFADGGTYLGHFENGLFNGFGVLTFSDGSRYEGEFAQGKFNGVGVFIRHDNMTFEGEFKNGRVDGFGLLTFPDGSHGLPRNEGLFENNKLLRREKCPSVVQRAQSASKSARNLTA</sequence>
<organism evidence="9 10">
    <name type="scientific">Tupaia chinensis</name>
    <name type="common">Chinese tree shrew</name>
    <name type="synonym">Tupaia belangeri chinensis</name>
    <dbReference type="NCBI Taxonomy" id="246437"/>
    <lineage>
        <taxon>Eukaryota</taxon>
        <taxon>Metazoa</taxon>
        <taxon>Chordata</taxon>
        <taxon>Craniata</taxon>
        <taxon>Vertebrata</taxon>
        <taxon>Euteleostomi</taxon>
        <taxon>Mammalia</taxon>
        <taxon>Eutheria</taxon>
        <taxon>Euarchontoglires</taxon>
        <taxon>Scandentia</taxon>
        <taxon>Tupaiidae</taxon>
        <taxon>Tupaia</taxon>
    </lineage>
</organism>
<comment type="function">
    <text evidence="5">Plays a role in promoting axonal degeneration following neuronal injury by toxic insult or trauma.</text>
</comment>
<feature type="compositionally biased region" description="Gly residues" evidence="8">
    <location>
        <begin position="20"/>
        <end position="33"/>
    </location>
</feature>
<keyword evidence="4" id="KW-0966">Cell projection</keyword>
<dbReference type="PANTHER" id="PTHR46614">
    <property type="entry name" value="MORN REPEAT-CONTAINING PROTEIN 4"/>
    <property type="match status" value="1"/>
</dbReference>
<dbReference type="Gene3D" id="2.20.110.10">
    <property type="entry name" value="Histone H3 K4-specific methyltransferase SET7/9 N-terminal domain"/>
    <property type="match status" value="2"/>
</dbReference>
<dbReference type="InterPro" id="IPR003409">
    <property type="entry name" value="MORN"/>
</dbReference>